<dbReference type="Proteomes" id="UP001550739">
    <property type="component" value="Unassembled WGS sequence"/>
</dbReference>
<dbReference type="RefSeq" id="WP_334575186.1">
    <property type="nucleotide sequence ID" value="NZ_JBEZVE010000005.1"/>
</dbReference>
<dbReference type="PANTHER" id="PTHR48081">
    <property type="entry name" value="AB HYDROLASE SUPERFAMILY PROTEIN C4A8.06C"/>
    <property type="match status" value="1"/>
</dbReference>
<reference evidence="3 4" key="1">
    <citation type="submission" date="2024-06" db="EMBL/GenBank/DDBJ databases">
        <title>The Natural Products Discovery Center: Release of the First 8490 Sequenced Strains for Exploring Actinobacteria Biosynthetic Diversity.</title>
        <authorList>
            <person name="Kalkreuter E."/>
            <person name="Kautsar S.A."/>
            <person name="Yang D."/>
            <person name="Bader C.D."/>
            <person name="Teijaro C.N."/>
            <person name="Fluegel L."/>
            <person name="Davis C.M."/>
            <person name="Simpson J.R."/>
            <person name="Lauterbach L."/>
            <person name="Steele A.D."/>
            <person name="Gui C."/>
            <person name="Meng S."/>
            <person name="Li G."/>
            <person name="Viehrig K."/>
            <person name="Ye F."/>
            <person name="Su P."/>
            <person name="Kiefer A.F."/>
            <person name="Nichols A."/>
            <person name="Cepeda A.J."/>
            <person name="Yan W."/>
            <person name="Fan B."/>
            <person name="Jiang Y."/>
            <person name="Adhikari A."/>
            <person name="Zheng C.-J."/>
            <person name="Schuster L."/>
            <person name="Cowan T.M."/>
            <person name="Smanski M.J."/>
            <person name="Chevrette M.G."/>
            <person name="De Carvalho L.P.S."/>
            <person name="Shen B."/>
        </authorList>
    </citation>
    <scope>NUCLEOTIDE SEQUENCE [LARGE SCALE GENOMIC DNA]</scope>
    <source>
        <strain evidence="3 4">NPDC033843</strain>
    </source>
</reference>
<comment type="caution">
    <text evidence="3">The sequence shown here is derived from an EMBL/GenBank/DDBJ whole genome shotgun (WGS) entry which is preliminary data.</text>
</comment>
<dbReference type="GO" id="GO:0016787">
    <property type="term" value="F:hydrolase activity"/>
    <property type="evidence" value="ECO:0007669"/>
    <property type="project" value="UniProtKB-KW"/>
</dbReference>
<dbReference type="Gene3D" id="3.40.50.1820">
    <property type="entry name" value="alpha/beta hydrolase"/>
    <property type="match status" value="1"/>
</dbReference>
<evidence type="ECO:0000313" key="4">
    <source>
        <dbReference type="Proteomes" id="UP001550739"/>
    </source>
</evidence>
<dbReference type="EMBL" id="JBEZVE010000005">
    <property type="protein sequence ID" value="MEU3781240.1"/>
    <property type="molecule type" value="Genomic_DNA"/>
</dbReference>
<protein>
    <submittedName>
        <fullName evidence="3">Alpha/beta hydrolase</fullName>
    </submittedName>
</protein>
<proteinExistence type="predicted"/>
<organism evidence="3 4">
    <name type="scientific">Streptomyces sp. 900129855</name>
    <dbReference type="NCBI Taxonomy" id="3155129"/>
    <lineage>
        <taxon>Bacteria</taxon>
        <taxon>Bacillati</taxon>
        <taxon>Actinomycetota</taxon>
        <taxon>Actinomycetes</taxon>
        <taxon>Kitasatosporales</taxon>
        <taxon>Streptomycetaceae</taxon>
        <taxon>Streptomyces</taxon>
    </lineage>
</organism>
<evidence type="ECO:0000313" key="3">
    <source>
        <dbReference type="EMBL" id="MEU3781240.1"/>
    </source>
</evidence>
<dbReference type="Pfam" id="PF07859">
    <property type="entry name" value="Abhydrolase_3"/>
    <property type="match status" value="1"/>
</dbReference>
<accession>A0ABV2ZFB9</accession>
<name>A0ABV2ZFB9_9ACTN</name>
<feature type="domain" description="Alpha/beta hydrolase fold-3" evidence="2">
    <location>
        <begin position="81"/>
        <end position="280"/>
    </location>
</feature>
<evidence type="ECO:0000259" key="2">
    <source>
        <dbReference type="Pfam" id="PF07859"/>
    </source>
</evidence>
<dbReference type="PANTHER" id="PTHR48081:SF8">
    <property type="entry name" value="ALPHA_BETA HYDROLASE FOLD-3 DOMAIN-CONTAINING PROTEIN-RELATED"/>
    <property type="match status" value="1"/>
</dbReference>
<keyword evidence="4" id="KW-1185">Reference proteome</keyword>
<keyword evidence="1 3" id="KW-0378">Hydrolase</keyword>
<gene>
    <name evidence="3" type="ORF">AB0E89_11730</name>
</gene>
<dbReference type="InterPro" id="IPR013094">
    <property type="entry name" value="AB_hydrolase_3"/>
</dbReference>
<dbReference type="InterPro" id="IPR050300">
    <property type="entry name" value="GDXG_lipolytic_enzyme"/>
</dbReference>
<evidence type="ECO:0000256" key="1">
    <source>
        <dbReference type="ARBA" id="ARBA00022801"/>
    </source>
</evidence>
<dbReference type="InterPro" id="IPR029058">
    <property type="entry name" value="AB_hydrolase_fold"/>
</dbReference>
<sequence>MPLDRFIRALIKWQAADRPAPARTLTVEAVRRRYADGAARSRGGTAPQPVAAVTDQLIDGHGGRFGVRTYLPVIDRGRLVTYLHGGGWMTGDVDTHDAVCRRIAAALGAVVVSVDYRRAPEHPYPGPLQDGIAASEWAAAAHPGRDHVIGGDSAGGALALAIAMHHRDHDGIRFAAQLMVYPPADPDMKSDSMRAYGTGYLAEADDLRWYYEQYVPDPRHLADPAIDLLNADHRGLAPTVIGTAEFDALYDEGVELAARLTAAGVSVRHVPAPGLVHGYLLMADVVPAAAEATSEVLAAVERTLTSAPMAHEDLSGSAH</sequence>
<dbReference type="SUPFAM" id="SSF53474">
    <property type="entry name" value="alpha/beta-Hydrolases"/>
    <property type="match status" value="1"/>
</dbReference>